<dbReference type="Proteomes" id="UP001183824">
    <property type="component" value="Unassembled WGS sequence"/>
</dbReference>
<sequence length="140" mass="14382">MDPVSLTLLAALASGAAGEVGKQAWTSLGALVRRPFGGSDQAEPRPGVSSGEAELVGLQQDPADPVRAQALSAALAVRAALDADFATALQQWSEHARLVRTGDGDVRNEISGGTFNGPVLQGRDFSGISFNTPPAHRPAP</sequence>
<accession>A0ABU2VE04</accession>
<keyword evidence="3" id="KW-1185">Reference proteome</keyword>
<evidence type="ECO:0000313" key="3">
    <source>
        <dbReference type="Proteomes" id="UP001183824"/>
    </source>
</evidence>
<feature type="region of interest" description="Disordered" evidence="1">
    <location>
        <begin position="35"/>
        <end position="57"/>
    </location>
</feature>
<feature type="region of interest" description="Disordered" evidence="1">
    <location>
        <begin position="121"/>
        <end position="140"/>
    </location>
</feature>
<comment type="caution">
    <text evidence="2">The sequence shown here is derived from an EMBL/GenBank/DDBJ whole genome shotgun (WGS) entry which is preliminary data.</text>
</comment>
<evidence type="ECO:0000313" key="2">
    <source>
        <dbReference type="EMBL" id="MDT0483806.1"/>
    </source>
</evidence>
<dbReference type="RefSeq" id="WP_311716687.1">
    <property type="nucleotide sequence ID" value="NZ_JAVREZ010000009.1"/>
</dbReference>
<dbReference type="EMBL" id="JAVREZ010000009">
    <property type="protein sequence ID" value="MDT0483806.1"/>
    <property type="molecule type" value="Genomic_DNA"/>
</dbReference>
<organism evidence="2 3">
    <name type="scientific">Streptomyces doebereineriae</name>
    <dbReference type="NCBI Taxonomy" id="3075528"/>
    <lineage>
        <taxon>Bacteria</taxon>
        <taxon>Bacillati</taxon>
        <taxon>Actinomycetota</taxon>
        <taxon>Actinomycetes</taxon>
        <taxon>Kitasatosporales</taxon>
        <taxon>Streptomycetaceae</taxon>
        <taxon>Streptomyces</taxon>
    </lineage>
</organism>
<gene>
    <name evidence="2" type="ORF">RNB18_26960</name>
</gene>
<reference evidence="3" key="1">
    <citation type="submission" date="2023-07" db="EMBL/GenBank/DDBJ databases">
        <title>30 novel species of actinomycetes from the DSMZ collection.</title>
        <authorList>
            <person name="Nouioui I."/>
        </authorList>
    </citation>
    <scope>NUCLEOTIDE SEQUENCE [LARGE SCALE GENOMIC DNA]</scope>
    <source>
        <strain evidence="3">DSM 41640</strain>
    </source>
</reference>
<evidence type="ECO:0000256" key="1">
    <source>
        <dbReference type="SAM" id="MobiDB-lite"/>
    </source>
</evidence>
<proteinExistence type="predicted"/>
<name>A0ABU2VE04_9ACTN</name>
<protein>
    <submittedName>
        <fullName evidence="2">Uncharacterized protein</fullName>
    </submittedName>
</protein>